<feature type="region of interest" description="Disordered" evidence="1">
    <location>
        <begin position="1"/>
        <end position="72"/>
    </location>
</feature>
<dbReference type="RefSeq" id="WP_017883507.1">
    <property type="nucleotide sequence ID" value="NZ_CP035037.1"/>
</dbReference>
<evidence type="ECO:0000313" key="3">
    <source>
        <dbReference type="Proteomes" id="UP000285768"/>
    </source>
</evidence>
<feature type="compositionally biased region" description="Basic and acidic residues" evidence="1">
    <location>
        <begin position="1"/>
        <end position="20"/>
    </location>
</feature>
<dbReference type="Proteomes" id="UP000285768">
    <property type="component" value="Chromosome"/>
</dbReference>
<accession>A0ABX5QH58</accession>
<evidence type="ECO:0000256" key="1">
    <source>
        <dbReference type="SAM" id="MobiDB-lite"/>
    </source>
</evidence>
<feature type="compositionally biased region" description="Basic and acidic residues" evidence="1">
    <location>
        <begin position="50"/>
        <end position="72"/>
    </location>
</feature>
<reference evidence="2 3" key="1">
    <citation type="submission" date="2019-01" db="EMBL/GenBank/DDBJ databases">
        <title>Leucobacter muris sp. nov. isolated from the nose of a laboratory mouse.</title>
        <authorList>
            <person name="Benga L."/>
            <person name="Sproeer C."/>
            <person name="Schumann P."/>
            <person name="Verbarg S."/>
            <person name="Bunk B."/>
            <person name="Engelhardt E."/>
            <person name="Benten P.M."/>
            <person name="Sager M."/>
        </authorList>
    </citation>
    <scope>NUCLEOTIDE SEQUENCE [LARGE SCALE GENOMIC DNA]</scope>
    <source>
        <strain evidence="2 3">DSM 101948</strain>
    </source>
</reference>
<sequence length="72" mass="7836">MSGERGPHGADREGEDRDAAEQPPAPRGRASRRASLPAPEGSDPEPYDPPVERRSEAENDARLLGDRPPHWG</sequence>
<protein>
    <submittedName>
        <fullName evidence="2">Uncharacterized protein</fullName>
    </submittedName>
</protein>
<gene>
    <name evidence="2" type="ORF">Leucomu_11315</name>
</gene>
<keyword evidence="3" id="KW-1185">Reference proteome</keyword>
<proteinExistence type="predicted"/>
<dbReference type="EMBL" id="CP035037">
    <property type="protein sequence ID" value="QAB18426.1"/>
    <property type="molecule type" value="Genomic_DNA"/>
</dbReference>
<organism evidence="2 3">
    <name type="scientific">Leucobacter muris</name>
    <dbReference type="NCBI Taxonomy" id="1935379"/>
    <lineage>
        <taxon>Bacteria</taxon>
        <taxon>Bacillati</taxon>
        <taxon>Actinomycetota</taxon>
        <taxon>Actinomycetes</taxon>
        <taxon>Micrococcales</taxon>
        <taxon>Microbacteriaceae</taxon>
        <taxon>Leucobacter</taxon>
    </lineage>
</organism>
<name>A0ABX5QH58_9MICO</name>
<evidence type="ECO:0000313" key="2">
    <source>
        <dbReference type="EMBL" id="QAB18426.1"/>
    </source>
</evidence>